<comment type="subcellular location">
    <subcellularLocation>
        <location evidence="1">Membrane</location>
        <topology evidence="1">Multi-pass membrane protein</topology>
    </subcellularLocation>
</comment>
<dbReference type="AlphaFoldDB" id="A0A2M7QJC7"/>
<accession>A0A2M7QJC7</accession>
<evidence type="ECO:0000259" key="6">
    <source>
        <dbReference type="Pfam" id="PF12698"/>
    </source>
</evidence>
<evidence type="ECO:0000256" key="4">
    <source>
        <dbReference type="ARBA" id="ARBA00023136"/>
    </source>
</evidence>
<dbReference type="PANTHER" id="PTHR43471">
    <property type="entry name" value="ABC TRANSPORTER PERMEASE"/>
    <property type="match status" value="1"/>
</dbReference>
<feature type="transmembrane region" description="Helical" evidence="5">
    <location>
        <begin position="208"/>
        <end position="227"/>
    </location>
</feature>
<feature type="transmembrane region" description="Helical" evidence="5">
    <location>
        <begin position="128"/>
        <end position="150"/>
    </location>
</feature>
<feature type="transmembrane region" description="Helical" evidence="5">
    <location>
        <begin position="17"/>
        <end position="39"/>
    </location>
</feature>
<feature type="transmembrane region" description="Helical" evidence="5">
    <location>
        <begin position="89"/>
        <end position="116"/>
    </location>
</feature>
<sequence>MKTLFKKEVQFYFNNPIGYIVISLFAATINFLFIKDIFIVNIASMKQFFSFLPWVLLFFIPALSMRIFSEEKRTNTMELLLTLPITETQIVISKFLALLSLIVINLILTLALPIYLAISTHIYIPEILVGYVGIIMFSSFFLSISIFFSLKSKNQIVSFLISLITLFILLSISSDLFSGILPKFVQDILIFFAPLSHLQNFIKGTLDLRSILFFLSGTILFIILTVLDLEKKD</sequence>
<gene>
    <name evidence="7" type="ORF">COY87_01210</name>
</gene>
<keyword evidence="2 5" id="KW-0812">Transmembrane</keyword>
<feature type="transmembrane region" description="Helical" evidence="5">
    <location>
        <begin position="156"/>
        <end position="177"/>
    </location>
</feature>
<comment type="caution">
    <text evidence="7">The sequence shown here is derived from an EMBL/GenBank/DDBJ whole genome shotgun (WGS) entry which is preliminary data.</text>
</comment>
<organism evidence="7 8">
    <name type="scientific">Candidatus Roizmanbacteria bacterium CG_4_10_14_0_8_um_filter_33_9</name>
    <dbReference type="NCBI Taxonomy" id="1974826"/>
    <lineage>
        <taxon>Bacteria</taxon>
        <taxon>Candidatus Roizmaniibacteriota</taxon>
    </lineage>
</organism>
<proteinExistence type="predicted"/>
<keyword evidence="3 5" id="KW-1133">Transmembrane helix</keyword>
<name>A0A2M7QJC7_9BACT</name>
<evidence type="ECO:0000256" key="5">
    <source>
        <dbReference type="SAM" id="Phobius"/>
    </source>
</evidence>
<dbReference type="EMBL" id="PFLI01000045">
    <property type="protein sequence ID" value="PIY72402.1"/>
    <property type="molecule type" value="Genomic_DNA"/>
</dbReference>
<dbReference type="InterPro" id="IPR013525">
    <property type="entry name" value="ABC2_TM"/>
</dbReference>
<keyword evidence="4 5" id="KW-0472">Membrane</keyword>
<evidence type="ECO:0000256" key="1">
    <source>
        <dbReference type="ARBA" id="ARBA00004141"/>
    </source>
</evidence>
<feature type="transmembrane region" description="Helical" evidence="5">
    <location>
        <begin position="51"/>
        <end position="69"/>
    </location>
</feature>
<protein>
    <recommendedName>
        <fullName evidence="6">ABC-2 type transporter transmembrane domain-containing protein</fullName>
    </recommendedName>
</protein>
<evidence type="ECO:0000256" key="2">
    <source>
        <dbReference type="ARBA" id="ARBA00022692"/>
    </source>
</evidence>
<evidence type="ECO:0000313" key="7">
    <source>
        <dbReference type="EMBL" id="PIY72402.1"/>
    </source>
</evidence>
<evidence type="ECO:0000313" key="8">
    <source>
        <dbReference type="Proteomes" id="UP000229401"/>
    </source>
</evidence>
<dbReference type="Pfam" id="PF12698">
    <property type="entry name" value="ABC2_membrane_3"/>
    <property type="match status" value="1"/>
</dbReference>
<evidence type="ECO:0000256" key="3">
    <source>
        <dbReference type="ARBA" id="ARBA00022989"/>
    </source>
</evidence>
<dbReference type="Proteomes" id="UP000229401">
    <property type="component" value="Unassembled WGS sequence"/>
</dbReference>
<feature type="domain" description="ABC-2 type transporter transmembrane" evidence="6">
    <location>
        <begin position="46"/>
        <end position="226"/>
    </location>
</feature>
<reference evidence="8" key="1">
    <citation type="submission" date="2017-09" db="EMBL/GenBank/DDBJ databases">
        <title>Depth-based differentiation of microbial function through sediment-hosted aquifers and enrichment of novel symbionts in the deep terrestrial subsurface.</title>
        <authorList>
            <person name="Probst A.J."/>
            <person name="Ladd B."/>
            <person name="Jarett J.K."/>
            <person name="Geller-Mcgrath D.E."/>
            <person name="Sieber C.M.K."/>
            <person name="Emerson J.B."/>
            <person name="Anantharaman K."/>
            <person name="Thomas B.C."/>
            <person name="Malmstrom R."/>
            <person name="Stieglmeier M."/>
            <person name="Klingl A."/>
            <person name="Woyke T."/>
            <person name="Ryan C.M."/>
            <person name="Banfield J.F."/>
        </authorList>
    </citation>
    <scope>NUCLEOTIDE SEQUENCE [LARGE SCALE GENOMIC DNA]</scope>
</reference>